<proteinExistence type="predicted"/>
<organism evidence="1 2">
    <name type="scientific">Kingella denitrificans ATCC 33394</name>
    <dbReference type="NCBI Taxonomy" id="888741"/>
    <lineage>
        <taxon>Bacteria</taxon>
        <taxon>Pseudomonadati</taxon>
        <taxon>Pseudomonadota</taxon>
        <taxon>Betaproteobacteria</taxon>
        <taxon>Neisseriales</taxon>
        <taxon>Neisseriaceae</taxon>
        <taxon>Kingella</taxon>
    </lineage>
</organism>
<dbReference type="STRING" id="888741.HMPREF9098_1886"/>
<sequence length="51" mass="5229">MANLIANTRADGKQVQAACGQKAACTPPADDGGRISGHNADKPLFCSIQTD</sequence>
<keyword evidence="2" id="KW-1185">Reference proteome</keyword>
<comment type="caution">
    <text evidence="1">The sequence shown here is derived from an EMBL/GenBank/DDBJ whole genome shotgun (WGS) entry which is preliminary data.</text>
</comment>
<dbReference type="AlphaFoldDB" id="F0F1A1"/>
<dbReference type="EMBL" id="AEWV01000039">
    <property type="protein sequence ID" value="EGC16689.1"/>
    <property type="molecule type" value="Genomic_DNA"/>
</dbReference>
<dbReference type="Proteomes" id="UP000004088">
    <property type="component" value="Unassembled WGS sequence"/>
</dbReference>
<reference evidence="1 2" key="1">
    <citation type="submission" date="2011-01" db="EMBL/GenBank/DDBJ databases">
        <authorList>
            <person name="Muzny D."/>
            <person name="Qin X."/>
            <person name="Deng J."/>
            <person name="Jiang H."/>
            <person name="Liu Y."/>
            <person name="Qu J."/>
            <person name="Song X.-Z."/>
            <person name="Zhang L."/>
            <person name="Thornton R."/>
            <person name="Coyle M."/>
            <person name="Francisco L."/>
            <person name="Jackson L."/>
            <person name="Javaid M."/>
            <person name="Korchina V."/>
            <person name="Kovar C."/>
            <person name="Mata R."/>
            <person name="Mathew T."/>
            <person name="Ngo R."/>
            <person name="Nguyen L."/>
            <person name="Nguyen N."/>
            <person name="Okwuonu G."/>
            <person name="Ongeri F."/>
            <person name="Pham C."/>
            <person name="Simmons D."/>
            <person name="Wilczek-Boney K."/>
            <person name="Hale W."/>
            <person name="Jakkamsetti A."/>
            <person name="Pham P."/>
            <person name="Ruth R."/>
            <person name="San Lucas F."/>
            <person name="Warren J."/>
            <person name="Zhang J."/>
            <person name="Zhao Z."/>
            <person name="Zhou C."/>
            <person name="Zhu D."/>
            <person name="Lee S."/>
            <person name="Bess C."/>
            <person name="Blankenburg K."/>
            <person name="Forbes L."/>
            <person name="Fu Q."/>
            <person name="Gubbala S."/>
            <person name="Hirani K."/>
            <person name="Jayaseelan J.C."/>
            <person name="Lara F."/>
            <person name="Munidasa M."/>
            <person name="Palculict T."/>
            <person name="Patil S."/>
            <person name="Pu L.-L."/>
            <person name="Saada N."/>
            <person name="Tang L."/>
            <person name="Weissenberger G."/>
            <person name="Zhu Y."/>
            <person name="Hemphill L."/>
            <person name="Shang Y."/>
            <person name="Youmans B."/>
            <person name="Ayvaz T."/>
            <person name="Ross M."/>
            <person name="Santibanez J."/>
            <person name="Aqrawi P."/>
            <person name="Gross S."/>
            <person name="Joshi V."/>
            <person name="Fowler G."/>
            <person name="Nazareth L."/>
            <person name="Reid J."/>
            <person name="Worley K."/>
            <person name="Petrosino J."/>
            <person name="Highlander S."/>
            <person name="Gibbs R."/>
        </authorList>
    </citation>
    <scope>NUCLEOTIDE SEQUENCE [LARGE SCALE GENOMIC DNA]</scope>
    <source>
        <strain evidence="1 2">ATCC 33394</strain>
    </source>
</reference>
<evidence type="ECO:0000313" key="1">
    <source>
        <dbReference type="EMBL" id="EGC16689.1"/>
    </source>
</evidence>
<evidence type="ECO:0000313" key="2">
    <source>
        <dbReference type="Proteomes" id="UP000004088"/>
    </source>
</evidence>
<protein>
    <submittedName>
        <fullName evidence="1">Uncharacterized protein</fullName>
    </submittedName>
</protein>
<accession>F0F1A1</accession>
<gene>
    <name evidence="1" type="ORF">HMPREF9098_1886</name>
</gene>
<dbReference type="HOGENOM" id="CLU_3099764_0_0_4"/>
<name>F0F1A1_9NEIS</name>